<dbReference type="InterPro" id="IPR029060">
    <property type="entry name" value="PIN-like_dom_sf"/>
</dbReference>
<dbReference type="Gene3D" id="3.40.50.1010">
    <property type="entry name" value="5'-nuclease"/>
    <property type="match status" value="1"/>
</dbReference>
<dbReference type="PANTHER" id="PTHR15665">
    <property type="entry name" value="ASTEROID PROTEIN"/>
    <property type="match status" value="1"/>
</dbReference>
<dbReference type="InterPro" id="IPR026832">
    <property type="entry name" value="Asteroid"/>
</dbReference>
<keyword evidence="6" id="KW-1185">Reference proteome</keyword>
<dbReference type="CDD" id="cd18676">
    <property type="entry name" value="PIN_asteroid-like"/>
    <property type="match status" value="1"/>
</dbReference>
<dbReference type="GO" id="GO:0004518">
    <property type="term" value="F:nuclease activity"/>
    <property type="evidence" value="ECO:0007669"/>
    <property type="project" value="InterPro"/>
</dbReference>
<dbReference type="EMBL" id="CAVLEF010000040">
    <property type="protein sequence ID" value="CAK1549623.1"/>
    <property type="molecule type" value="Genomic_DNA"/>
</dbReference>
<dbReference type="PANTHER" id="PTHR15665:SF1">
    <property type="entry name" value="PROTEIN ASTEROID HOMOLOG 1"/>
    <property type="match status" value="1"/>
</dbReference>
<accession>A0AAV1JJR8</accession>
<evidence type="ECO:0000313" key="5">
    <source>
        <dbReference type="EMBL" id="CAK1549623.1"/>
    </source>
</evidence>
<dbReference type="Pfam" id="PF00752">
    <property type="entry name" value="XPG_N"/>
    <property type="match status" value="1"/>
</dbReference>
<dbReference type="Pfam" id="PF12813">
    <property type="entry name" value="XPG_I_2"/>
    <property type="match status" value="1"/>
</dbReference>
<evidence type="ECO:0000256" key="2">
    <source>
        <dbReference type="SAM" id="MobiDB-lite"/>
    </source>
</evidence>
<protein>
    <recommendedName>
        <fullName evidence="7">Asteroid domain-containing protein</fullName>
    </recommendedName>
</protein>
<dbReference type="InterPro" id="IPR039436">
    <property type="entry name" value="Asteroid_dom"/>
</dbReference>
<reference evidence="5 6" key="1">
    <citation type="submission" date="2023-11" db="EMBL/GenBank/DDBJ databases">
        <authorList>
            <person name="Okamura Y."/>
        </authorList>
    </citation>
    <scope>NUCLEOTIDE SEQUENCE [LARGE SCALE GENOMIC DNA]</scope>
</reference>
<dbReference type="AlphaFoldDB" id="A0AAV1JJR8"/>
<evidence type="ECO:0000259" key="3">
    <source>
        <dbReference type="Pfam" id="PF00752"/>
    </source>
</evidence>
<dbReference type="Proteomes" id="UP001497472">
    <property type="component" value="Unassembled WGS sequence"/>
</dbReference>
<feature type="compositionally biased region" description="Acidic residues" evidence="2">
    <location>
        <begin position="334"/>
        <end position="350"/>
    </location>
</feature>
<name>A0AAV1JJR8_9NEOP</name>
<comment type="similarity">
    <text evidence="1">Belongs to the asteroid family.</text>
</comment>
<sequence>MGVRGLTTYINHNSNVFMKDHNLHDTNLVIDGHSLCAQLYRSLNCFSAFGGDYDKFANYMKTFFKNLKKCNITSYVIFDGSYEKRKLKTAHNRLRSKIYGAAKLDPVTQGTIQLFPLLLRDLFKGVLNEINVLYTVCEFEADDEIAALARCLNCPVLSYDSDFYIYNVLYIPFNTVELKPVQIKQGDQKIYVIHCQIYKVEFLTEHFGGINKELLPLLATLLGNDFVEKKVFSKFFSQLKMPKSKNKNEQQRCIHGLFIWLQNESLESAISKIIGRLKKREKEKVFEIIKKSINGYHKKDCRSLKYLNLSYNIPDKNVDIKMPQDMNDDVSVALEEEQSGDDDNSSEEEIESKTELNELPDWFADGIRQKTIPHSFINLYTHHLYFCSPQAEDYMQEDSHFCILPILRYAFDILTDFEEEYFTYVSRDRDCNYKRILINKDVGISRLLEIPFSRLTKVQLHLYFYHFFKEKFPKIDFDVVELLPSNFQIFALAIIWWVSSCDVLIGQVHSLLLSYTYLEAVDEKVGMPRASFNFNNRFSNKLVELKSRPHMEMTQEIQTNKNKVQYNDCLIAASVLLKHFELDDTIRKRPKSYDSKRVHAFAQLQCCLLAINSLNILCGSPFEGTDYARSYNGTFIYNIAMKVESEKDPLSFFKEYLKGAYSVLWFYNSLNVIVTRLLDKNDLRFKEIATGSKKRSRRKKKTDDEISFIIKGFESEVKI</sequence>
<feature type="domain" description="XPG N-terminal" evidence="3">
    <location>
        <begin position="1"/>
        <end position="93"/>
    </location>
</feature>
<feature type="region of interest" description="Disordered" evidence="2">
    <location>
        <begin position="334"/>
        <end position="353"/>
    </location>
</feature>
<organism evidence="5 6">
    <name type="scientific">Leptosia nina</name>
    <dbReference type="NCBI Taxonomy" id="320188"/>
    <lineage>
        <taxon>Eukaryota</taxon>
        <taxon>Metazoa</taxon>
        <taxon>Ecdysozoa</taxon>
        <taxon>Arthropoda</taxon>
        <taxon>Hexapoda</taxon>
        <taxon>Insecta</taxon>
        <taxon>Pterygota</taxon>
        <taxon>Neoptera</taxon>
        <taxon>Endopterygota</taxon>
        <taxon>Lepidoptera</taxon>
        <taxon>Glossata</taxon>
        <taxon>Ditrysia</taxon>
        <taxon>Papilionoidea</taxon>
        <taxon>Pieridae</taxon>
        <taxon>Pierinae</taxon>
        <taxon>Leptosia</taxon>
    </lineage>
</organism>
<evidence type="ECO:0008006" key="7">
    <source>
        <dbReference type="Google" id="ProtNLM"/>
    </source>
</evidence>
<proteinExistence type="inferred from homology"/>
<comment type="caution">
    <text evidence="5">The sequence shown here is derived from an EMBL/GenBank/DDBJ whole genome shotgun (WGS) entry which is preliminary data.</text>
</comment>
<evidence type="ECO:0000259" key="4">
    <source>
        <dbReference type="Pfam" id="PF12813"/>
    </source>
</evidence>
<gene>
    <name evidence="5" type="ORF">LNINA_LOCUS8905</name>
</gene>
<feature type="domain" description="Asteroid" evidence="4">
    <location>
        <begin position="129"/>
        <end position="191"/>
    </location>
</feature>
<evidence type="ECO:0000313" key="6">
    <source>
        <dbReference type="Proteomes" id="UP001497472"/>
    </source>
</evidence>
<dbReference type="InterPro" id="IPR006085">
    <property type="entry name" value="XPG_DNA_repair_N"/>
</dbReference>
<evidence type="ECO:0000256" key="1">
    <source>
        <dbReference type="ARBA" id="ARBA00007398"/>
    </source>
</evidence>
<dbReference type="SUPFAM" id="SSF88723">
    <property type="entry name" value="PIN domain-like"/>
    <property type="match status" value="1"/>
</dbReference>